<dbReference type="Proteomes" id="UP000799118">
    <property type="component" value="Unassembled WGS sequence"/>
</dbReference>
<keyword evidence="3" id="KW-1185">Reference proteome</keyword>
<evidence type="ECO:0000313" key="3">
    <source>
        <dbReference type="Proteomes" id="UP000799118"/>
    </source>
</evidence>
<protein>
    <submittedName>
        <fullName evidence="2">Uncharacterized protein</fullName>
    </submittedName>
</protein>
<dbReference type="OrthoDB" id="3259206at2759"/>
<accession>A0A6A4ICZ7</accession>
<feature type="transmembrane region" description="Helical" evidence="1">
    <location>
        <begin position="141"/>
        <end position="168"/>
    </location>
</feature>
<dbReference type="AlphaFoldDB" id="A0A6A4ICZ7"/>
<dbReference type="EMBL" id="ML769401">
    <property type="protein sequence ID" value="KAE9406635.1"/>
    <property type="molecule type" value="Genomic_DNA"/>
</dbReference>
<feature type="transmembrane region" description="Helical" evidence="1">
    <location>
        <begin position="174"/>
        <end position="201"/>
    </location>
</feature>
<feature type="transmembrane region" description="Helical" evidence="1">
    <location>
        <begin position="222"/>
        <end position="247"/>
    </location>
</feature>
<sequence>MTPAEVQFLAQLGTYTYYDICQYITMWVLYGVFIIPATMAIYLFLCKSINGYSRKILLGCMIIVVLMSTWNYIVNTAGVAIAIQFEFIKPSNEGLEGGFIAANVATKPWEAQSSWPATITLLISDAIVTWRACVVWPTTRLVWYMLIAIMIGNIGVNIAGCIVEDIVLDFLSPISLDLACLFISLGVNFIATLAIGLKVWYHHHATQTLYSNRKQKFSPTSRILLLFVESGALFCILQLLIAILTVLGTNAPLLSPLESTFRIITEFFTGMTSIYPMAIIIMLNFNQLPLQETFHHDSDDGLSNSHTVQATATIATT</sequence>
<evidence type="ECO:0000256" key="1">
    <source>
        <dbReference type="SAM" id="Phobius"/>
    </source>
</evidence>
<feature type="transmembrane region" description="Helical" evidence="1">
    <location>
        <begin position="24"/>
        <end position="45"/>
    </location>
</feature>
<name>A0A6A4ICZ7_9AGAR</name>
<organism evidence="2 3">
    <name type="scientific">Gymnopus androsaceus JB14</name>
    <dbReference type="NCBI Taxonomy" id="1447944"/>
    <lineage>
        <taxon>Eukaryota</taxon>
        <taxon>Fungi</taxon>
        <taxon>Dikarya</taxon>
        <taxon>Basidiomycota</taxon>
        <taxon>Agaricomycotina</taxon>
        <taxon>Agaricomycetes</taxon>
        <taxon>Agaricomycetidae</taxon>
        <taxon>Agaricales</taxon>
        <taxon>Marasmiineae</taxon>
        <taxon>Omphalotaceae</taxon>
        <taxon>Gymnopus</taxon>
    </lineage>
</organism>
<reference evidence="2" key="1">
    <citation type="journal article" date="2019" name="Environ. Microbiol.">
        <title>Fungal ecological strategies reflected in gene transcription - a case study of two litter decomposers.</title>
        <authorList>
            <person name="Barbi F."/>
            <person name="Kohler A."/>
            <person name="Barry K."/>
            <person name="Baskaran P."/>
            <person name="Daum C."/>
            <person name="Fauchery L."/>
            <person name="Ihrmark K."/>
            <person name="Kuo A."/>
            <person name="LaButti K."/>
            <person name="Lipzen A."/>
            <person name="Morin E."/>
            <person name="Grigoriev I.V."/>
            <person name="Henrissat B."/>
            <person name="Lindahl B."/>
            <person name="Martin F."/>
        </authorList>
    </citation>
    <scope>NUCLEOTIDE SEQUENCE</scope>
    <source>
        <strain evidence="2">JB14</strain>
    </source>
</reference>
<feature type="transmembrane region" description="Helical" evidence="1">
    <location>
        <begin position="57"/>
        <end position="83"/>
    </location>
</feature>
<keyword evidence="1" id="KW-0812">Transmembrane</keyword>
<feature type="transmembrane region" description="Helical" evidence="1">
    <location>
        <begin position="267"/>
        <end position="285"/>
    </location>
</feature>
<feature type="transmembrane region" description="Helical" evidence="1">
    <location>
        <begin position="115"/>
        <end position="134"/>
    </location>
</feature>
<gene>
    <name evidence="2" type="ORF">BT96DRAFT_915322</name>
</gene>
<evidence type="ECO:0000313" key="2">
    <source>
        <dbReference type="EMBL" id="KAE9406635.1"/>
    </source>
</evidence>
<proteinExistence type="predicted"/>
<keyword evidence="1" id="KW-1133">Transmembrane helix</keyword>
<keyword evidence="1" id="KW-0472">Membrane</keyword>